<name>A0A6L2MJ25_TANCI</name>
<feature type="compositionally biased region" description="Low complexity" evidence="2">
    <location>
        <begin position="706"/>
        <end position="715"/>
    </location>
</feature>
<feature type="domain" description="Retroviral polymerase SH3-like" evidence="3">
    <location>
        <begin position="316"/>
        <end position="369"/>
    </location>
</feature>
<proteinExistence type="predicted"/>
<feature type="coiled-coil region" evidence="1">
    <location>
        <begin position="744"/>
        <end position="795"/>
    </location>
</feature>
<feature type="region of interest" description="Disordered" evidence="2">
    <location>
        <begin position="447"/>
        <end position="472"/>
    </location>
</feature>
<evidence type="ECO:0000256" key="2">
    <source>
        <dbReference type="SAM" id="MobiDB-lite"/>
    </source>
</evidence>
<feature type="region of interest" description="Disordered" evidence="2">
    <location>
        <begin position="876"/>
        <end position="906"/>
    </location>
</feature>
<dbReference type="InterPro" id="IPR057670">
    <property type="entry name" value="SH3_retrovirus"/>
</dbReference>
<protein>
    <recommendedName>
        <fullName evidence="3">Retroviral polymerase SH3-like domain-containing protein</fullName>
    </recommendedName>
</protein>
<feature type="region of interest" description="Disordered" evidence="2">
    <location>
        <begin position="692"/>
        <end position="734"/>
    </location>
</feature>
<feature type="compositionally biased region" description="Low complexity" evidence="2">
    <location>
        <begin position="886"/>
        <end position="898"/>
    </location>
</feature>
<comment type="caution">
    <text evidence="4">The sequence shown here is derived from an EMBL/GenBank/DDBJ whole genome shotgun (WGS) entry which is preliminary data.</text>
</comment>
<dbReference type="AlphaFoldDB" id="A0A6L2MJ25"/>
<evidence type="ECO:0000259" key="3">
    <source>
        <dbReference type="Pfam" id="PF25597"/>
    </source>
</evidence>
<reference evidence="4" key="1">
    <citation type="journal article" date="2019" name="Sci. Rep.">
        <title>Draft genome of Tanacetum cinerariifolium, the natural source of mosquito coil.</title>
        <authorList>
            <person name="Yamashiro T."/>
            <person name="Shiraishi A."/>
            <person name="Satake H."/>
            <person name="Nakayama K."/>
        </authorList>
    </citation>
    <scope>NUCLEOTIDE SEQUENCE</scope>
</reference>
<dbReference type="PANTHER" id="PTHR11439">
    <property type="entry name" value="GAG-POL-RELATED RETROTRANSPOSON"/>
    <property type="match status" value="1"/>
</dbReference>
<gene>
    <name evidence="4" type="ORF">Tci_044472</name>
</gene>
<dbReference type="EMBL" id="BKCJ010006504">
    <property type="protein sequence ID" value="GEU72494.1"/>
    <property type="molecule type" value="Genomic_DNA"/>
</dbReference>
<sequence length="958" mass="107878">MILTTIDRGYALKPQEPLCTSFTMSSIYGVIQLYPSLVLTCRISVRIKSHLKAVGITAARTRVKTARGSYYRKYKEVTASQVEADLETMSMDDLYNNLKVYELEVKGISCSNLSTQNMALVSSSNNSSTNGVVNTAQAVDTANEDNKHKESTRGSVHVETPASTALVSCDGVGGYDWSVQAEEGPNYALMAYTSLTFDSKSVEERLEFFKKNEFIYLEDIKVLKVEIQMKDIAIKELRRKLQVAQKEKDGIQLTVEKLENASKSLNKLLDCEFANKPVDENTKTSKEETKEVRKNADATIIEKWITPTLSFMRFGCPVTILNTKDHLGKFDGKADEGFFVGYSLNSKAFRVFKSRTRIVEENLYIRFSEYTPNVIGSRPYWLFDIDALTRIMNYEPIIVGTQSNGFAGTKASNNTCQARKETEPVKDYILLPLWTINPPFSLDLKSSHDDRFKPSSDDGKKVDEDLSKGNKRYDQEKEDYINNTSNVNIVSSTVNVAGINEENKLPFDPDMLGLEDVGTFDFSNENEDNDAMADMNNLDTTIQVSPTPTTKIHKDHHLDQVIRDLQSATQTRNMTKILKEHRNLDFPVRVDKVEKTLYRLHQAPRAWSMIGSLMYLTSSRPDIMFAVCACARYQVNLKVSHLHAVKRIFRELKGQPKLGLWYPKDSLFDLVSYTDSDYARASLDRKSTIRGLALPTDPQHTPIILQSSSSQPQKTQKPRKPKRKNTKVPQPSGSTKYVVDEAVYKELDERLARAATTASSLEQSRTVVLELEKIKTTKALEITSLKRRAKKLEKKQRSRTHKLKRLYKVGLTAGVDSSEDEQCLGEEASKQGRKLNDIVNAASIVTTDSAVATITTDDITLAKTLVEIKTSKPKAKGTVLQEPSESTTTTTKTISSKQSQDKGKGIMVKEPMKLKKKDQIRLDEEAALKLQAEFDEEQRLAREKSQKELESNIALIET</sequence>
<organism evidence="4">
    <name type="scientific">Tanacetum cinerariifolium</name>
    <name type="common">Dalmatian daisy</name>
    <name type="synonym">Chrysanthemum cinerariifolium</name>
    <dbReference type="NCBI Taxonomy" id="118510"/>
    <lineage>
        <taxon>Eukaryota</taxon>
        <taxon>Viridiplantae</taxon>
        <taxon>Streptophyta</taxon>
        <taxon>Embryophyta</taxon>
        <taxon>Tracheophyta</taxon>
        <taxon>Spermatophyta</taxon>
        <taxon>Magnoliopsida</taxon>
        <taxon>eudicotyledons</taxon>
        <taxon>Gunneridae</taxon>
        <taxon>Pentapetalae</taxon>
        <taxon>asterids</taxon>
        <taxon>campanulids</taxon>
        <taxon>Asterales</taxon>
        <taxon>Asteraceae</taxon>
        <taxon>Asteroideae</taxon>
        <taxon>Anthemideae</taxon>
        <taxon>Anthemidinae</taxon>
        <taxon>Tanacetum</taxon>
    </lineage>
</organism>
<feature type="compositionally biased region" description="Basic residues" evidence="2">
    <location>
        <begin position="716"/>
        <end position="726"/>
    </location>
</feature>
<evidence type="ECO:0000313" key="4">
    <source>
        <dbReference type="EMBL" id="GEU72494.1"/>
    </source>
</evidence>
<accession>A0A6L2MJ25</accession>
<evidence type="ECO:0000256" key="1">
    <source>
        <dbReference type="SAM" id="Coils"/>
    </source>
</evidence>
<dbReference type="PANTHER" id="PTHR11439:SF495">
    <property type="entry name" value="REVERSE TRANSCRIPTASE, RNA-DEPENDENT DNA POLYMERASE-RELATED"/>
    <property type="match status" value="1"/>
</dbReference>
<feature type="coiled-coil region" evidence="1">
    <location>
        <begin position="220"/>
        <end position="261"/>
    </location>
</feature>
<dbReference type="Pfam" id="PF25597">
    <property type="entry name" value="SH3_retrovirus"/>
    <property type="match status" value="1"/>
</dbReference>
<keyword evidence="1" id="KW-0175">Coiled coil</keyword>